<dbReference type="EMBL" id="NEVH01020862">
    <property type="protein sequence ID" value="PNF20894.1"/>
    <property type="molecule type" value="Genomic_DNA"/>
</dbReference>
<dbReference type="OrthoDB" id="1741719at2759"/>
<keyword evidence="8 10" id="KW-0539">Nucleus</keyword>
<evidence type="ECO:0000313" key="15">
    <source>
        <dbReference type="Proteomes" id="UP000235965"/>
    </source>
</evidence>
<dbReference type="Pfam" id="PF24105">
    <property type="entry name" value="Beta-prop_CAF1B_HIR1"/>
    <property type="match status" value="1"/>
</dbReference>
<evidence type="ECO:0000256" key="11">
    <source>
        <dbReference type="SAM" id="MobiDB-lite"/>
    </source>
</evidence>
<feature type="region of interest" description="Disordered" evidence="11">
    <location>
        <begin position="518"/>
        <end position="544"/>
    </location>
</feature>
<feature type="region of interest" description="Disordered" evidence="11">
    <location>
        <begin position="409"/>
        <end position="430"/>
    </location>
</feature>
<keyword evidence="3 9" id="KW-0853">WD repeat</keyword>
<reference evidence="14 15" key="1">
    <citation type="submission" date="2017-12" db="EMBL/GenBank/DDBJ databases">
        <title>Hemimetabolous genomes reveal molecular basis of termite eusociality.</title>
        <authorList>
            <person name="Harrison M.C."/>
            <person name="Jongepier E."/>
            <person name="Robertson H.M."/>
            <person name="Arning N."/>
            <person name="Bitard-Feildel T."/>
            <person name="Chao H."/>
            <person name="Childers C.P."/>
            <person name="Dinh H."/>
            <person name="Doddapaneni H."/>
            <person name="Dugan S."/>
            <person name="Gowin J."/>
            <person name="Greiner C."/>
            <person name="Han Y."/>
            <person name="Hu H."/>
            <person name="Hughes D.S.T."/>
            <person name="Huylmans A.-K."/>
            <person name="Kemena C."/>
            <person name="Kremer L.P.M."/>
            <person name="Lee S.L."/>
            <person name="Lopez-Ezquerra A."/>
            <person name="Mallet L."/>
            <person name="Monroy-Kuhn J.M."/>
            <person name="Moser A."/>
            <person name="Murali S.C."/>
            <person name="Muzny D.M."/>
            <person name="Otani S."/>
            <person name="Piulachs M.-D."/>
            <person name="Poelchau M."/>
            <person name="Qu J."/>
            <person name="Schaub F."/>
            <person name="Wada-Katsumata A."/>
            <person name="Worley K.C."/>
            <person name="Xie Q."/>
            <person name="Ylla G."/>
            <person name="Poulsen M."/>
            <person name="Gibbs R.A."/>
            <person name="Schal C."/>
            <person name="Richards S."/>
            <person name="Belles X."/>
            <person name="Korb J."/>
            <person name="Bornberg-Bauer E."/>
        </authorList>
    </citation>
    <scope>NUCLEOTIDE SEQUENCE [LARGE SCALE GENOMIC DNA]</scope>
    <source>
        <tissue evidence="14">Whole body</tissue>
    </source>
</reference>
<comment type="similarity">
    <text evidence="2 10">Belongs to the WD repeat HIR1 family.</text>
</comment>
<feature type="region of interest" description="Disordered" evidence="11">
    <location>
        <begin position="566"/>
        <end position="609"/>
    </location>
</feature>
<evidence type="ECO:0000256" key="1">
    <source>
        <dbReference type="ARBA" id="ARBA00004123"/>
    </source>
</evidence>
<dbReference type="SUPFAM" id="SSF50978">
    <property type="entry name" value="WD40 repeat-like"/>
    <property type="match status" value="2"/>
</dbReference>
<dbReference type="STRING" id="105785.A0A2J7PX46"/>
<dbReference type="GO" id="GO:0000785">
    <property type="term" value="C:chromatin"/>
    <property type="evidence" value="ECO:0007669"/>
    <property type="project" value="TreeGrafter"/>
</dbReference>
<dbReference type="GO" id="GO:0006355">
    <property type="term" value="P:regulation of DNA-templated transcription"/>
    <property type="evidence" value="ECO:0007669"/>
    <property type="project" value="InterPro"/>
</dbReference>
<evidence type="ECO:0000256" key="10">
    <source>
        <dbReference type="RuleBase" id="RU364014"/>
    </source>
</evidence>
<evidence type="ECO:0000313" key="14">
    <source>
        <dbReference type="EMBL" id="PNF20894.1"/>
    </source>
</evidence>
<evidence type="ECO:0000256" key="8">
    <source>
        <dbReference type="ARBA" id="ARBA00023242"/>
    </source>
</evidence>
<dbReference type="Proteomes" id="UP000235965">
    <property type="component" value="Unassembled WGS sequence"/>
</dbReference>
<dbReference type="GO" id="GO:0031491">
    <property type="term" value="F:nucleosome binding"/>
    <property type="evidence" value="ECO:0007669"/>
    <property type="project" value="TreeGrafter"/>
</dbReference>
<feature type="repeat" description="WD" evidence="9">
    <location>
        <begin position="66"/>
        <end position="100"/>
    </location>
</feature>
<dbReference type="GO" id="GO:0000417">
    <property type="term" value="C:HIR complex"/>
    <property type="evidence" value="ECO:0007669"/>
    <property type="project" value="TreeGrafter"/>
</dbReference>
<evidence type="ECO:0000256" key="5">
    <source>
        <dbReference type="ARBA" id="ARBA00022853"/>
    </source>
</evidence>
<keyword evidence="5 10" id="KW-0156">Chromatin regulator</keyword>
<comment type="function">
    <text evidence="10">Required for replication-independent chromatin assembly and for the periodic repression of histone gene transcription during the cell cycle.</text>
</comment>
<keyword evidence="10" id="KW-0678">Repressor</keyword>
<dbReference type="InterPro" id="IPR015943">
    <property type="entry name" value="WD40/YVTN_repeat-like_dom_sf"/>
</dbReference>
<dbReference type="Pfam" id="PF09453">
    <property type="entry name" value="HIRA_B"/>
    <property type="match status" value="1"/>
</dbReference>
<organism evidence="14 15">
    <name type="scientific">Cryptotermes secundus</name>
    <dbReference type="NCBI Taxonomy" id="105785"/>
    <lineage>
        <taxon>Eukaryota</taxon>
        <taxon>Metazoa</taxon>
        <taxon>Ecdysozoa</taxon>
        <taxon>Arthropoda</taxon>
        <taxon>Hexapoda</taxon>
        <taxon>Insecta</taxon>
        <taxon>Pterygota</taxon>
        <taxon>Neoptera</taxon>
        <taxon>Polyneoptera</taxon>
        <taxon>Dictyoptera</taxon>
        <taxon>Blattodea</taxon>
        <taxon>Blattoidea</taxon>
        <taxon>Termitoidae</taxon>
        <taxon>Kalotermitidae</taxon>
        <taxon>Cryptotermitinae</taxon>
        <taxon>Cryptotermes</taxon>
    </lineage>
</organism>
<dbReference type="PROSITE" id="PS50294">
    <property type="entry name" value="WD_REPEATS_REGION"/>
    <property type="match status" value="3"/>
</dbReference>
<evidence type="ECO:0000256" key="3">
    <source>
        <dbReference type="ARBA" id="ARBA00022574"/>
    </source>
</evidence>
<dbReference type="FunCoup" id="A0A2J7PX46">
    <property type="interactions" value="1887"/>
</dbReference>
<sequence>MKLLKPNWVSHDDLPIFSIDIHPDGSRFATGGQGEDSGRIVIWNMAPVVSEKIENDENVPKMLCQMDNHLACVNCVRWSFSGKFLASGGDDKLIMIWKISKYASAGGNTVFGSGKVNVETWRCATTLRGHNGDVLDMAWSPHDAWLATCSVDNTVIVWNALKMPEMVAILKGHSGLVKGVAWDPVGKYVASQSDDKTLRIWRTADWQQDAIISEPFEECGGTTHVLRLSWSPDGQYLVSAHAMNGGGPTAQIVEREGWRQDKDFVGHRKAVTCVRFNSNILQKSYKSWCKPQQYCCCAIGSRDRSLSVWLTALKRPLVVIHELFSNSVLDLSWSGSGLQLMACSWDGSVAFVEFSEEELGKPLTLEEKSTLHERMYGKFLSPSARQTCVVETPELLEVREKQAEIKDAAVATNQSEPATEQPVTQRTPMKGPINKQIETRTSDGKRRITPMFIPPAPDSGDVPLPFGASGSQQPTFSSSSETKSRIVIEKRDDIVTPNVSGSSNSRPCDATSAIPTTPVVNSTSSQPPISSQTVGQNRITSNTSDGRLEVQKVDRSVPTVVATKRRMDSAHGTGTKLPTVKRSRPPVATSSDKQLQPTSLPQPSAKVGLPGVGDVDSGQGLKLPPLKLQDGKGFVVRISGGIGLHRNRCLEVENGAYGSSFGSLTKVRMFSDGHSAGDMPGWEAVLGYPVCGSVANSQLVAIACEDATLHLLQTDTGQRPLPPLVLSSPASRLALNASQQVMAVTCRGNVSVWDILKTKALVRNESLLPVMQAEPGSTVTILSCSLTEEGHPIVSLSTGKAYMFSAELGNWLVLANSRDPVQRCSLHRAFVTTLPTSENTRGLPLACLQSHVISGGNLLGQGSSVSALCTVTFLEQQLAACRALNSKQEYHSWLLALARFLVQEGLETRLRLICDDLLGPTHSRAKNSKSWETSLMGFSKHALLREVLPLIGSNLRLQRIYTEYSDQLAMLSEEK</sequence>
<dbReference type="SMART" id="SM00320">
    <property type="entry name" value="WD40"/>
    <property type="match status" value="7"/>
</dbReference>
<accession>A0A2J7PX46</accession>
<evidence type="ECO:0000256" key="2">
    <source>
        <dbReference type="ARBA" id="ARBA00007306"/>
    </source>
</evidence>
<feature type="compositionally biased region" description="Low complexity" evidence="11">
    <location>
        <begin position="522"/>
        <end position="533"/>
    </location>
</feature>
<dbReference type="GO" id="GO:0006338">
    <property type="term" value="P:chromatin remodeling"/>
    <property type="evidence" value="ECO:0007669"/>
    <property type="project" value="InterPro"/>
</dbReference>
<keyword evidence="4 10" id="KW-0677">Repeat</keyword>
<dbReference type="InterPro" id="IPR031120">
    <property type="entry name" value="HIR1-like"/>
</dbReference>
<feature type="domain" description="Protein HIRA-like C-terminal" evidence="12">
    <location>
        <begin position="717"/>
        <end position="917"/>
    </location>
</feature>
<name>A0A2J7PX46_9NEOP</name>
<dbReference type="InParanoid" id="A0A2J7PX46"/>
<evidence type="ECO:0000256" key="4">
    <source>
        <dbReference type="ARBA" id="ARBA00022737"/>
    </source>
</evidence>
<comment type="subcellular location">
    <subcellularLocation>
        <location evidence="1 10">Nucleus</location>
    </subcellularLocation>
</comment>
<dbReference type="GO" id="GO:0006351">
    <property type="term" value="P:DNA-templated transcription"/>
    <property type="evidence" value="ECO:0007669"/>
    <property type="project" value="InterPro"/>
</dbReference>
<keyword evidence="7 10" id="KW-0804">Transcription</keyword>
<evidence type="ECO:0000256" key="7">
    <source>
        <dbReference type="ARBA" id="ARBA00023163"/>
    </source>
</evidence>
<dbReference type="InterPro" id="IPR011494">
    <property type="entry name" value="HIRA-like_C"/>
</dbReference>
<dbReference type="Pfam" id="PF07569">
    <property type="entry name" value="Hira"/>
    <property type="match status" value="1"/>
</dbReference>
<dbReference type="InterPro" id="IPR036322">
    <property type="entry name" value="WD40_repeat_dom_sf"/>
</dbReference>
<feature type="domain" description="CAF1B/HIR1 beta-propeller" evidence="13">
    <location>
        <begin position="1"/>
        <end position="204"/>
    </location>
</feature>
<feature type="compositionally biased region" description="Polar residues" evidence="11">
    <location>
        <begin position="588"/>
        <end position="602"/>
    </location>
</feature>
<gene>
    <name evidence="14" type="primary">hira_1</name>
    <name evidence="14" type="ORF">B7P43_G11193</name>
</gene>
<feature type="compositionally biased region" description="Polar residues" evidence="11">
    <location>
        <begin position="534"/>
        <end position="544"/>
    </location>
</feature>
<evidence type="ECO:0000256" key="6">
    <source>
        <dbReference type="ARBA" id="ARBA00023015"/>
    </source>
</evidence>
<feature type="repeat" description="WD" evidence="9">
    <location>
        <begin position="170"/>
        <end position="201"/>
    </location>
</feature>
<evidence type="ECO:0000259" key="12">
    <source>
        <dbReference type="Pfam" id="PF07569"/>
    </source>
</evidence>
<evidence type="ECO:0000256" key="9">
    <source>
        <dbReference type="PROSITE-ProRule" id="PRU00221"/>
    </source>
</evidence>
<dbReference type="PROSITE" id="PS50082">
    <property type="entry name" value="WD_REPEATS_2"/>
    <property type="match status" value="3"/>
</dbReference>
<feature type="compositionally biased region" description="Polar residues" evidence="11">
    <location>
        <begin position="411"/>
        <end position="427"/>
    </location>
</feature>
<dbReference type="PANTHER" id="PTHR13831">
    <property type="entry name" value="MEMBER OF THE HIR1 FAMILY OF WD-REPEAT PROTEINS"/>
    <property type="match status" value="1"/>
</dbReference>
<keyword evidence="15" id="KW-1185">Reference proteome</keyword>
<dbReference type="AlphaFoldDB" id="A0A2J7PX46"/>
<dbReference type="GO" id="GO:0005634">
    <property type="term" value="C:nucleus"/>
    <property type="evidence" value="ECO:0007669"/>
    <property type="project" value="UniProtKB-SubCell"/>
</dbReference>
<dbReference type="Gene3D" id="2.130.10.10">
    <property type="entry name" value="YVTN repeat-like/Quinoprotein amine dehydrogenase"/>
    <property type="match status" value="3"/>
</dbReference>
<dbReference type="PANTHER" id="PTHR13831:SF0">
    <property type="entry name" value="PROTEIN HIRA"/>
    <property type="match status" value="1"/>
</dbReference>
<dbReference type="CDD" id="cd00200">
    <property type="entry name" value="WD40"/>
    <property type="match status" value="1"/>
</dbReference>
<dbReference type="FunFam" id="2.130.10.10:FF:001044">
    <property type="entry name" value="Protein HIRA"/>
    <property type="match status" value="1"/>
</dbReference>
<dbReference type="InterPro" id="IPR055410">
    <property type="entry name" value="Beta-prop_CAF1B_HIR1"/>
</dbReference>
<protein>
    <recommendedName>
        <fullName evidence="10">Protein HIRA</fullName>
    </recommendedName>
</protein>
<comment type="caution">
    <text evidence="14">The sequence shown here is derived from an EMBL/GenBank/DDBJ whole genome shotgun (WGS) entry which is preliminary data.</text>
</comment>
<dbReference type="InterPro" id="IPR001680">
    <property type="entry name" value="WD40_rpt"/>
</dbReference>
<dbReference type="InterPro" id="IPR019015">
    <property type="entry name" value="HIRA_B_motif"/>
</dbReference>
<evidence type="ECO:0000259" key="13">
    <source>
        <dbReference type="Pfam" id="PF24105"/>
    </source>
</evidence>
<proteinExistence type="inferred from homology"/>
<dbReference type="FunFam" id="2.130.10.10:FF:001071">
    <property type="entry name" value="Protein HIRA"/>
    <property type="match status" value="1"/>
</dbReference>
<dbReference type="Pfam" id="PF00400">
    <property type="entry name" value="WD40"/>
    <property type="match status" value="2"/>
</dbReference>
<keyword evidence="6 10" id="KW-0805">Transcription regulation</keyword>
<feature type="repeat" description="WD" evidence="9">
    <location>
        <begin position="127"/>
        <end position="159"/>
    </location>
</feature>